<evidence type="ECO:0008006" key="4">
    <source>
        <dbReference type="Google" id="ProtNLM"/>
    </source>
</evidence>
<reference evidence="2 3" key="1">
    <citation type="journal article" date="2019" name="Int. J. Syst. Evol. Microbiol.">
        <title>The Global Catalogue of Microorganisms (GCM) 10K type strain sequencing project: providing services to taxonomists for standard genome sequencing and annotation.</title>
        <authorList>
            <consortium name="The Broad Institute Genomics Platform"/>
            <consortium name="The Broad Institute Genome Sequencing Center for Infectious Disease"/>
            <person name="Wu L."/>
            <person name="Ma J."/>
        </authorList>
    </citation>
    <scope>NUCLEOTIDE SEQUENCE [LARGE SCALE GENOMIC DNA]</scope>
    <source>
        <strain evidence="2 3">JCM 6921</strain>
    </source>
</reference>
<sequence length="137" mass="13404">MTPDLRRVPASSRAACGLVLVLTALLALFCARPTASPDPGDGTAVPSASAVLHSSAPASAGPAQAVAAGDDDGAPLCSGRDGGVEPQAPPGGGSGDLTTPSVARDRTAHVTPDVHADRRSGGVPPAHAPPSHTVLRI</sequence>
<dbReference type="EMBL" id="BAAATJ010000016">
    <property type="protein sequence ID" value="GAA2404730.1"/>
    <property type="molecule type" value="Genomic_DNA"/>
</dbReference>
<evidence type="ECO:0000313" key="3">
    <source>
        <dbReference type="Proteomes" id="UP001500058"/>
    </source>
</evidence>
<gene>
    <name evidence="2" type="ORF">GCM10010420_35420</name>
</gene>
<evidence type="ECO:0000313" key="2">
    <source>
        <dbReference type="EMBL" id="GAA2404730.1"/>
    </source>
</evidence>
<accession>A0ABN3IHR1</accession>
<feature type="compositionally biased region" description="Basic and acidic residues" evidence="1">
    <location>
        <begin position="103"/>
        <end position="120"/>
    </location>
</feature>
<evidence type="ECO:0000256" key="1">
    <source>
        <dbReference type="SAM" id="MobiDB-lite"/>
    </source>
</evidence>
<comment type="caution">
    <text evidence="2">The sequence shown here is derived from an EMBL/GenBank/DDBJ whole genome shotgun (WGS) entry which is preliminary data.</text>
</comment>
<dbReference type="Proteomes" id="UP001500058">
    <property type="component" value="Unassembled WGS sequence"/>
</dbReference>
<proteinExistence type="predicted"/>
<name>A0ABN3IHR1_9ACTN</name>
<protein>
    <recommendedName>
        <fullName evidence="4">Secreted protein</fullName>
    </recommendedName>
</protein>
<feature type="compositionally biased region" description="Low complexity" evidence="1">
    <location>
        <begin position="54"/>
        <end position="68"/>
    </location>
</feature>
<dbReference type="RefSeq" id="WP_344632024.1">
    <property type="nucleotide sequence ID" value="NZ_BAAATJ010000016.1"/>
</dbReference>
<organism evidence="2 3">
    <name type="scientific">Streptomyces glaucosporus</name>
    <dbReference type="NCBI Taxonomy" id="284044"/>
    <lineage>
        <taxon>Bacteria</taxon>
        <taxon>Bacillati</taxon>
        <taxon>Actinomycetota</taxon>
        <taxon>Actinomycetes</taxon>
        <taxon>Kitasatosporales</taxon>
        <taxon>Streptomycetaceae</taxon>
        <taxon>Streptomyces</taxon>
    </lineage>
</organism>
<feature type="region of interest" description="Disordered" evidence="1">
    <location>
        <begin position="53"/>
        <end position="137"/>
    </location>
</feature>
<keyword evidence="3" id="KW-1185">Reference proteome</keyword>